<accession>A0ABW6PZ41</accession>
<dbReference type="RefSeq" id="WP_388232523.1">
    <property type="nucleotide sequence ID" value="NZ_JBHVZQ010000001.1"/>
</dbReference>
<evidence type="ECO:0000313" key="4">
    <source>
        <dbReference type="Proteomes" id="UP001601627"/>
    </source>
</evidence>
<reference evidence="3 4" key="1">
    <citation type="submission" date="2024-09" db="EMBL/GenBank/DDBJ databases">
        <title>The Natural Products Discovery Center: Release of the First 8490 Sequenced Strains for Exploring Actinobacteria Biosynthetic Diversity.</title>
        <authorList>
            <person name="Kalkreuter E."/>
            <person name="Kautsar S.A."/>
            <person name="Yang D."/>
            <person name="Bader C.D."/>
            <person name="Teijaro C.N."/>
            <person name="Fluegel L."/>
            <person name="Davis C.M."/>
            <person name="Simpson J.R."/>
            <person name="Lauterbach L."/>
            <person name="Steele A.D."/>
            <person name="Gui C."/>
            <person name="Meng S."/>
            <person name="Li G."/>
            <person name="Viehrig K."/>
            <person name="Ye F."/>
            <person name="Su P."/>
            <person name="Kiefer A.F."/>
            <person name="Nichols A."/>
            <person name="Cepeda A.J."/>
            <person name="Yan W."/>
            <person name="Fan B."/>
            <person name="Jiang Y."/>
            <person name="Adhikari A."/>
            <person name="Zheng C.-J."/>
            <person name="Schuster L."/>
            <person name="Cowan T.M."/>
            <person name="Smanski M.J."/>
            <person name="Chevrette M.G."/>
            <person name="De Carvalho L.P.S."/>
            <person name="Shen B."/>
        </authorList>
    </citation>
    <scope>NUCLEOTIDE SEQUENCE [LARGE SCALE GENOMIC DNA]</scope>
    <source>
        <strain evidence="3 4">NPDC058328</strain>
    </source>
</reference>
<feature type="transmembrane region" description="Helical" evidence="1">
    <location>
        <begin position="68"/>
        <end position="91"/>
    </location>
</feature>
<keyword evidence="1" id="KW-1133">Transmembrane helix</keyword>
<comment type="caution">
    <text evidence="3">The sequence shown here is derived from an EMBL/GenBank/DDBJ whole genome shotgun (WGS) entry which is preliminary data.</text>
</comment>
<name>A0ABW6PZ41_9ACTN</name>
<dbReference type="InterPro" id="IPR046675">
    <property type="entry name" value="DUF6545"/>
</dbReference>
<feature type="transmembrane region" description="Helical" evidence="1">
    <location>
        <begin position="172"/>
        <end position="192"/>
    </location>
</feature>
<gene>
    <name evidence="3" type="ORF">ACFVZC_02025</name>
</gene>
<feature type="transmembrane region" description="Helical" evidence="1">
    <location>
        <begin position="140"/>
        <end position="160"/>
    </location>
</feature>
<proteinExistence type="predicted"/>
<evidence type="ECO:0000259" key="2">
    <source>
        <dbReference type="Pfam" id="PF20182"/>
    </source>
</evidence>
<keyword evidence="1" id="KW-0812">Transmembrane</keyword>
<feature type="transmembrane region" description="Helical" evidence="1">
    <location>
        <begin position="6"/>
        <end position="24"/>
    </location>
</feature>
<sequence length="379" mass="40814">MTVLSLVLAVVLYGSLLWTVRQVLRDPSDRLLRAVFRCLLCAGLSFPFGLPDCVRVVDGLTGDGAAKLLQNLCLLGAVHFLGCFFLHSASGPADARARVRRQVVPFAATAVVVSAAMAVTPHADRGHTYATADMRVPGVAVFYLSAGAYLTYALAMALFWTVRYARLASRPLVTGLWMVAAALAGMVLASTAREGLTLVRLLGGEVPRPVITGAKLLLDLAIPLFVAGVVWPGLVTRWASIRLWWHHGRVHRRLAPLWTALHTAFPEDALERTPSGRRWDVLSPRGARRRYYRRVIECRDGLVRISPYLALEAAAADADAPLPPEVAARHLRTALRAYASGAAAPSRAVPVALPEGSDSGLAADVRQLTRLSEALAAQS</sequence>
<dbReference type="InterPro" id="IPR050039">
    <property type="entry name" value="MAB_1171c-like"/>
</dbReference>
<keyword evidence="4" id="KW-1185">Reference proteome</keyword>
<feature type="transmembrane region" description="Helical" evidence="1">
    <location>
        <begin position="103"/>
        <end position="120"/>
    </location>
</feature>
<feature type="transmembrane region" description="Helical" evidence="1">
    <location>
        <begin position="212"/>
        <end position="234"/>
    </location>
</feature>
<organism evidence="3 4">
    <name type="scientific">Streptomyces marokkonensis</name>
    <dbReference type="NCBI Taxonomy" id="324855"/>
    <lineage>
        <taxon>Bacteria</taxon>
        <taxon>Bacillati</taxon>
        <taxon>Actinomycetota</taxon>
        <taxon>Actinomycetes</taxon>
        <taxon>Kitasatosporales</taxon>
        <taxon>Streptomycetaceae</taxon>
        <taxon>Streptomyces</taxon>
    </lineage>
</organism>
<evidence type="ECO:0000313" key="3">
    <source>
        <dbReference type="EMBL" id="MFF1272199.1"/>
    </source>
</evidence>
<dbReference type="NCBIfam" id="NF042915">
    <property type="entry name" value="MAB_1171c_fam"/>
    <property type="match status" value="1"/>
</dbReference>
<dbReference type="Proteomes" id="UP001601627">
    <property type="component" value="Unassembled WGS sequence"/>
</dbReference>
<keyword evidence="1" id="KW-0472">Membrane</keyword>
<protein>
    <submittedName>
        <fullName evidence="3">MAB_1171c family putative transporter</fullName>
    </submittedName>
</protein>
<dbReference type="EMBL" id="JBHVZQ010000001">
    <property type="protein sequence ID" value="MFF1272199.1"/>
    <property type="molecule type" value="Genomic_DNA"/>
</dbReference>
<dbReference type="Pfam" id="PF20182">
    <property type="entry name" value="DUF6545"/>
    <property type="match status" value="1"/>
</dbReference>
<feature type="domain" description="DUF6545" evidence="2">
    <location>
        <begin position="244"/>
        <end position="375"/>
    </location>
</feature>
<evidence type="ECO:0000256" key="1">
    <source>
        <dbReference type="SAM" id="Phobius"/>
    </source>
</evidence>